<sequence length="93" mass="10897">GRIPNGPEIAVKRLSQNWGQGELEFKNEVMSVGKLQQLTRESGQGRLHIFEYVPNTSLDNFIFGKIYTVLYDPMKREHKNQETRYMIIWGIVR</sequence>
<evidence type="ECO:0000256" key="5">
    <source>
        <dbReference type="ARBA" id="ARBA00022840"/>
    </source>
</evidence>
<dbReference type="PANTHER" id="PTHR27002">
    <property type="entry name" value="RECEPTOR-LIKE SERINE/THREONINE-PROTEIN KINASE SD1-8"/>
    <property type="match status" value="1"/>
</dbReference>
<evidence type="ECO:0000313" key="7">
    <source>
        <dbReference type="Proteomes" id="UP001370490"/>
    </source>
</evidence>
<dbReference type="Proteomes" id="UP001370490">
    <property type="component" value="Unassembled WGS sequence"/>
</dbReference>
<dbReference type="GO" id="GO:0005886">
    <property type="term" value="C:plasma membrane"/>
    <property type="evidence" value="ECO:0007669"/>
    <property type="project" value="TreeGrafter"/>
</dbReference>
<dbReference type="GO" id="GO:0005524">
    <property type="term" value="F:ATP binding"/>
    <property type="evidence" value="ECO:0007669"/>
    <property type="project" value="UniProtKB-KW"/>
</dbReference>
<protein>
    <recommendedName>
        <fullName evidence="8">Protein kinase domain-containing protein</fullName>
    </recommendedName>
</protein>
<organism evidence="6 7">
    <name type="scientific">Dillenia turbinata</name>
    <dbReference type="NCBI Taxonomy" id="194707"/>
    <lineage>
        <taxon>Eukaryota</taxon>
        <taxon>Viridiplantae</taxon>
        <taxon>Streptophyta</taxon>
        <taxon>Embryophyta</taxon>
        <taxon>Tracheophyta</taxon>
        <taxon>Spermatophyta</taxon>
        <taxon>Magnoliopsida</taxon>
        <taxon>eudicotyledons</taxon>
        <taxon>Gunneridae</taxon>
        <taxon>Pentapetalae</taxon>
        <taxon>Dilleniales</taxon>
        <taxon>Dilleniaceae</taxon>
        <taxon>Dillenia</taxon>
    </lineage>
</organism>
<dbReference type="Gene3D" id="3.30.200.20">
    <property type="entry name" value="Phosphorylase Kinase, domain 1"/>
    <property type="match status" value="1"/>
</dbReference>
<evidence type="ECO:0000256" key="2">
    <source>
        <dbReference type="ARBA" id="ARBA00022679"/>
    </source>
</evidence>
<proteinExistence type="predicted"/>
<keyword evidence="5" id="KW-0067">ATP-binding</keyword>
<gene>
    <name evidence="6" type="ORF">RJ641_002020</name>
</gene>
<dbReference type="InterPro" id="IPR011009">
    <property type="entry name" value="Kinase-like_dom_sf"/>
</dbReference>
<keyword evidence="1" id="KW-0723">Serine/threonine-protein kinase</keyword>
<keyword evidence="3" id="KW-0547">Nucleotide-binding</keyword>
<dbReference type="EMBL" id="JBAMMX010000010">
    <property type="protein sequence ID" value="KAK6932396.1"/>
    <property type="molecule type" value="Genomic_DNA"/>
</dbReference>
<name>A0AAN8VMG0_9MAGN</name>
<keyword evidence="7" id="KW-1185">Reference proteome</keyword>
<evidence type="ECO:0008006" key="8">
    <source>
        <dbReference type="Google" id="ProtNLM"/>
    </source>
</evidence>
<evidence type="ECO:0000256" key="4">
    <source>
        <dbReference type="ARBA" id="ARBA00022777"/>
    </source>
</evidence>
<dbReference type="GO" id="GO:0004674">
    <property type="term" value="F:protein serine/threonine kinase activity"/>
    <property type="evidence" value="ECO:0007669"/>
    <property type="project" value="UniProtKB-KW"/>
</dbReference>
<keyword evidence="4" id="KW-0418">Kinase</keyword>
<feature type="non-terminal residue" evidence="6">
    <location>
        <position position="1"/>
    </location>
</feature>
<dbReference type="SUPFAM" id="SSF56112">
    <property type="entry name" value="Protein kinase-like (PK-like)"/>
    <property type="match status" value="1"/>
</dbReference>
<evidence type="ECO:0000256" key="1">
    <source>
        <dbReference type="ARBA" id="ARBA00022527"/>
    </source>
</evidence>
<evidence type="ECO:0000313" key="6">
    <source>
        <dbReference type="EMBL" id="KAK6932396.1"/>
    </source>
</evidence>
<reference evidence="6 7" key="1">
    <citation type="submission" date="2023-12" db="EMBL/GenBank/DDBJ databases">
        <title>A high-quality genome assembly for Dillenia turbinata (Dilleniales).</title>
        <authorList>
            <person name="Chanderbali A."/>
        </authorList>
    </citation>
    <scope>NUCLEOTIDE SEQUENCE [LARGE SCALE GENOMIC DNA]</scope>
    <source>
        <strain evidence="6">LSX21</strain>
        <tissue evidence="6">Leaf</tissue>
    </source>
</reference>
<comment type="caution">
    <text evidence="6">The sequence shown here is derived from an EMBL/GenBank/DDBJ whole genome shotgun (WGS) entry which is preliminary data.</text>
</comment>
<keyword evidence="2" id="KW-0808">Transferase</keyword>
<dbReference type="PANTHER" id="PTHR27002:SF1083">
    <property type="entry name" value="CYSTEINE-RICH RECEPTOR-LIKE PROTEIN KINASE 29"/>
    <property type="match status" value="1"/>
</dbReference>
<feature type="non-terminal residue" evidence="6">
    <location>
        <position position="93"/>
    </location>
</feature>
<evidence type="ECO:0000256" key="3">
    <source>
        <dbReference type="ARBA" id="ARBA00022741"/>
    </source>
</evidence>
<accession>A0AAN8VMG0</accession>
<dbReference type="AlphaFoldDB" id="A0AAN8VMG0"/>